<evidence type="ECO:0000256" key="1">
    <source>
        <dbReference type="SAM" id="Phobius"/>
    </source>
</evidence>
<comment type="caution">
    <text evidence="2">The sequence shown here is derived from an EMBL/GenBank/DDBJ whole genome shotgun (WGS) entry which is preliminary data.</text>
</comment>
<organism evidence="2 3">
    <name type="scientific">Reticulomyxa filosa</name>
    <dbReference type="NCBI Taxonomy" id="46433"/>
    <lineage>
        <taxon>Eukaryota</taxon>
        <taxon>Sar</taxon>
        <taxon>Rhizaria</taxon>
        <taxon>Retaria</taxon>
        <taxon>Foraminifera</taxon>
        <taxon>Monothalamids</taxon>
        <taxon>Reticulomyxidae</taxon>
        <taxon>Reticulomyxa</taxon>
    </lineage>
</organism>
<proteinExistence type="predicted"/>
<feature type="transmembrane region" description="Helical" evidence="1">
    <location>
        <begin position="6"/>
        <end position="24"/>
    </location>
</feature>
<keyword evidence="1" id="KW-0812">Transmembrane</keyword>
<keyword evidence="1" id="KW-0472">Membrane</keyword>
<feature type="transmembrane region" description="Helical" evidence="1">
    <location>
        <begin position="198"/>
        <end position="231"/>
    </location>
</feature>
<gene>
    <name evidence="2" type="ORF">RFI_21068</name>
</gene>
<sequence>MLRAIFQPFILVFVSIGLMTILILSTQPSYVQQNDYVMNIPLIPKNQNKMSSIFKMVPMHKTTGFGNRLSMYWYGRSIFYWKEQHFELSKSLWVNLIGHYRETFLPYLPRKVQYSPSNGTSINSSSKEMLEFKKKLNSIEIALDLTPKMRYPHSFSQLFAFYNRHFLPILHKNTHEAIVHYFQKDPAATPFYQNLLRFFFFSIPFPVFFFFGPFSACAFFWFISFLCWYPFWKNLEKITQVQRERKGDR</sequence>
<dbReference type="Proteomes" id="UP000023152">
    <property type="component" value="Unassembled WGS sequence"/>
</dbReference>
<name>X6MRJ7_RETFI</name>
<accession>X6MRJ7</accession>
<keyword evidence="3" id="KW-1185">Reference proteome</keyword>
<keyword evidence="1" id="KW-1133">Transmembrane helix</keyword>
<evidence type="ECO:0000313" key="3">
    <source>
        <dbReference type="Proteomes" id="UP000023152"/>
    </source>
</evidence>
<evidence type="ECO:0000313" key="2">
    <source>
        <dbReference type="EMBL" id="ETO16286.1"/>
    </source>
</evidence>
<reference evidence="2 3" key="1">
    <citation type="journal article" date="2013" name="Curr. Biol.">
        <title>The Genome of the Foraminiferan Reticulomyxa filosa.</title>
        <authorList>
            <person name="Glockner G."/>
            <person name="Hulsmann N."/>
            <person name="Schleicher M."/>
            <person name="Noegel A.A."/>
            <person name="Eichinger L."/>
            <person name="Gallinger C."/>
            <person name="Pawlowski J."/>
            <person name="Sierra R."/>
            <person name="Euteneuer U."/>
            <person name="Pillet L."/>
            <person name="Moustafa A."/>
            <person name="Platzer M."/>
            <person name="Groth M."/>
            <person name="Szafranski K."/>
            <person name="Schliwa M."/>
        </authorList>
    </citation>
    <scope>NUCLEOTIDE SEQUENCE [LARGE SCALE GENOMIC DNA]</scope>
</reference>
<dbReference type="AlphaFoldDB" id="X6MRJ7"/>
<dbReference type="EMBL" id="ASPP01018417">
    <property type="protein sequence ID" value="ETO16286.1"/>
    <property type="molecule type" value="Genomic_DNA"/>
</dbReference>
<protein>
    <submittedName>
        <fullName evidence="2">Uncharacterized protein</fullName>
    </submittedName>
</protein>